<name>A0AAW6R4B2_GORRU</name>
<dbReference type="GO" id="GO:0000976">
    <property type="term" value="F:transcription cis-regulatory region binding"/>
    <property type="evidence" value="ECO:0007669"/>
    <property type="project" value="TreeGrafter"/>
</dbReference>
<dbReference type="EMBL" id="JARUXG010000002">
    <property type="protein sequence ID" value="MDG6780579.1"/>
    <property type="molecule type" value="Genomic_DNA"/>
</dbReference>
<accession>A0AAW6R4B2</accession>
<protein>
    <submittedName>
        <fullName evidence="4">TetR family transcriptional regulator</fullName>
    </submittedName>
</protein>
<dbReference type="InterPro" id="IPR009057">
    <property type="entry name" value="Homeodomain-like_sf"/>
</dbReference>
<sequence>MRSRMLAKGLTVVPRMSVEQRRSALIESAYRVIADHGVEGATTRRICAHAGMPLASFHYAFESRTALLCAVMEQAVPVDIERVLHMVLPAAEYGDTEAEAFTLDVLRDNMERQFHRFHDLLKADPGRMQAGIALGMYAHNHPELQQVGHAMYDELYRIATAGLQIVADHAPVSFTRPVEELGPFVIAATNAITLTHLSTGDDKVINSIITAVADQLITYVRLD</sequence>
<evidence type="ECO:0000259" key="3">
    <source>
        <dbReference type="PROSITE" id="PS50977"/>
    </source>
</evidence>
<reference evidence="4" key="1">
    <citation type="submission" date="2023-04" db="EMBL/GenBank/DDBJ databases">
        <title>Characterization and analysis of the complete genome of Gordonia rubripertincta 112, the degrader of aromatic and aliphatic compounds.</title>
        <authorList>
            <person name="Frantsuzova E."/>
            <person name="Bogun A."/>
            <person name="Delegan Y."/>
        </authorList>
    </citation>
    <scope>NUCLEOTIDE SEQUENCE</scope>
    <source>
        <strain evidence="4">112</strain>
    </source>
</reference>
<dbReference type="PROSITE" id="PS50977">
    <property type="entry name" value="HTH_TETR_2"/>
    <property type="match status" value="1"/>
</dbReference>
<evidence type="ECO:0000256" key="1">
    <source>
        <dbReference type="ARBA" id="ARBA00023125"/>
    </source>
</evidence>
<dbReference type="PANTHER" id="PTHR30055">
    <property type="entry name" value="HTH-TYPE TRANSCRIPTIONAL REGULATOR RUTR"/>
    <property type="match status" value="1"/>
</dbReference>
<dbReference type="Pfam" id="PF00440">
    <property type="entry name" value="TetR_N"/>
    <property type="match status" value="1"/>
</dbReference>
<keyword evidence="1 2" id="KW-0238">DNA-binding</keyword>
<evidence type="ECO:0000256" key="2">
    <source>
        <dbReference type="PROSITE-ProRule" id="PRU00335"/>
    </source>
</evidence>
<proteinExistence type="predicted"/>
<evidence type="ECO:0000313" key="4">
    <source>
        <dbReference type="EMBL" id="MDG6780579.1"/>
    </source>
</evidence>
<gene>
    <name evidence="4" type="ORF">QBL07_06995</name>
</gene>
<dbReference type="AlphaFoldDB" id="A0AAW6R4B2"/>
<dbReference type="InterPro" id="IPR001647">
    <property type="entry name" value="HTH_TetR"/>
</dbReference>
<dbReference type="PANTHER" id="PTHR30055:SF226">
    <property type="entry name" value="HTH-TYPE TRANSCRIPTIONAL REGULATOR PKSA"/>
    <property type="match status" value="1"/>
</dbReference>
<comment type="caution">
    <text evidence="4">The sequence shown here is derived from an EMBL/GenBank/DDBJ whole genome shotgun (WGS) entry which is preliminary data.</text>
</comment>
<dbReference type="InterPro" id="IPR050109">
    <property type="entry name" value="HTH-type_TetR-like_transc_reg"/>
</dbReference>
<dbReference type="GO" id="GO:0003700">
    <property type="term" value="F:DNA-binding transcription factor activity"/>
    <property type="evidence" value="ECO:0007669"/>
    <property type="project" value="TreeGrafter"/>
</dbReference>
<feature type="DNA-binding region" description="H-T-H motif" evidence="2">
    <location>
        <begin position="42"/>
        <end position="61"/>
    </location>
</feature>
<dbReference type="RefSeq" id="WP_174351915.1">
    <property type="nucleotide sequence ID" value="NZ_CP059694.1"/>
</dbReference>
<dbReference type="Gene3D" id="1.10.357.10">
    <property type="entry name" value="Tetracycline Repressor, domain 2"/>
    <property type="match status" value="1"/>
</dbReference>
<feature type="domain" description="HTH tetR-type" evidence="3">
    <location>
        <begin position="19"/>
        <end position="79"/>
    </location>
</feature>
<organism evidence="4">
    <name type="scientific">Gordonia rubripertincta</name>
    <name type="common">Rhodococcus corallinus</name>
    <dbReference type="NCBI Taxonomy" id="36822"/>
    <lineage>
        <taxon>Bacteria</taxon>
        <taxon>Bacillati</taxon>
        <taxon>Actinomycetota</taxon>
        <taxon>Actinomycetes</taxon>
        <taxon>Mycobacteriales</taxon>
        <taxon>Gordoniaceae</taxon>
        <taxon>Gordonia</taxon>
    </lineage>
</organism>
<dbReference type="SUPFAM" id="SSF46689">
    <property type="entry name" value="Homeodomain-like"/>
    <property type="match status" value="1"/>
</dbReference>